<proteinExistence type="predicted"/>
<organism evidence="2 3">
    <name type="scientific">Mycobacterium numidiamassiliense</name>
    <dbReference type="NCBI Taxonomy" id="1841861"/>
    <lineage>
        <taxon>Bacteria</taxon>
        <taxon>Bacillati</taxon>
        <taxon>Actinomycetota</taxon>
        <taxon>Actinomycetes</taxon>
        <taxon>Mycobacteriales</taxon>
        <taxon>Mycobacteriaceae</taxon>
        <taxon>Mycobacterium</taxon>
    </lineage>
</organism>
<feature type="non-terminal residue" evidence="2">
    <location>
        <position position="1"/>
    </location>
</feature>
<evidence type="ECO:0000256" key="1">
    <source>
        <dbReference type="SAM" id="Phobius"/>
    </source>
</evidence>
<dbReference type="PANTHER" id="PTHR37330">
    <property type="entry name" value="CONSERVED TRANSMEMBRANE PROTEIN-RELATED"/>
    <property type="match status" value="1"/>
</dbReference>
<dbReference type="InterPro" id="IPR027948">
    <property type="entry name" value="DUF4436"/>
</dbReference>
<reference evidence="2 3" key="1">
    <citation type="submission" date="2017-01" db="EMBL/GenBank/DDBJ databases">
        <authorList>
            <consortium name="Urmite Genomes"/>
        </authorList>
    </citation>
    <scope>NUCLEOTIDE SEQUENCE [LARGE SCALE GENOMIC DNA]</scope>
    <source>
        <strain evidence="2 3">AB215</strain>
    </source>
</reference>
<name>A0A2U3P6J1_9MYCO</name>
<dbReference type="Proteomes" id="UP000240424">
    <property type="component" value="Unassembled WGS sequence"/>
</dbReference>
<dbReference type="PANTHER" id="PTHR37330:SF1">
    <property type="entry name" value="CONSERVED TRANSMEMBRANE PROTEIN-RELATED"/>
    <property type="match status" value="1"/>
</dbReference>
<feature type="transmembrane region" description="Helical" evidence="1">
    <location>
        <begin position="204"/>
        <end position="226"/>
    </location>
</feature>
<dbReference type="EMBL" id="FUEZ01000003">
    <property type="protein sequence ID" value="SPM39368.1"/>
    <property type="molecule type" value="Genomic_DNA"/>
</dbReference>
<keyword evidence="1" id="KW-1133">Transmembrane helix</keyword>
<feature type="transmembrane region" description="Helical" evidence="1">
    <location>
        <begin position="263"/>
        <end position="287"/>
    </location>
</feature>
<protein>
    <submittedName>
        <fullName evidence="2">DUF4436 domain-containing protein</fullName>
    </submittedName>
</protein>
<keyword evidence="1" id="KW-0472">Membrane</keyword>
<dbReference type="Pfam" id="PF14494">
    <property type="entry name" value="DUF4436"/>
    <property type="match status" value="1"/>
</dbReference>
<keyword evidence="1" id="KW-0812">Transmembrane</keyword>
<evidence type="ECO:0000313" key="3">
    <source>
        <dbReference type="Proteomes" id="UP000240424"/>
    </source>
</evidence>
<dbReference type="STRING" id="1841861.GCA_900157365_05753"/>
<dbReference type="AlphaFoldDB" id="A0A2U3P6J1"/>
<gene>
    <name evidence="2" type="ORF">MNAB215_1550</name>
</gene>
<sequence length="316" mass="34470">VRLRSADRFQPELALVEGKSRTKIRIVVLLTVIASVMITSVVLYIDGAGSRRVSGEGPAASGGTTVTLSVESIQSNYSVLMGNLVISPGPALLDPATDGLKQDLTVQVTSVATPVKRTWSKGMLPGVFPIPLTLSRDIERWPFDRYYTGPITVEPFVGAAQTPERANMVIVDRLPGWKITASGPNKARPSPVYNVEMQRSASTMVFAIVILCILVAIACGALLVAVQTMRSRRKFQSPMMTWYAAMLFAVVPLRNALPGSPAFGSWIDMTIVLWVLVTLVVSMLLYIACWWRHLPPDPGVDVPVQRRSTVTALPRR</sequence>
<accession>A0A2U3P6J1</accession>
<evidence type="ECO:0000313" key="2">
    <source>
        <dbReference type="EMBL" id="SPM39368.1"/>
    </source>
</evidence>
<keyword evidence="3" id="KW-1185">Reference proteome</keyword>
<feature type="transmembrane region" description="Helical" evidence="1">
    <location>
        <begin position="238"/>
        <end position="257"/>
    </location>
</feature>
<feature type="transmembrane region" description="Helical" evidence="1">
    <location>
        <begin position="26"/>
        <end position="45"/>
    </location>
</feature>